<proteinExistence type="predicted"/>
<dbReference type="AlphaFoldDB" id="A0A3D8MDQ0"/>
<protein>
    <recommendedName>
        <fullName evidence="3">YecA family protein</fullName>
    </recommendedName>
</protein>
<evidence type="ECO:0000313" key="2">
    <source>
        <dbReference type="Proteomes" id="UP000256561"/>
    </source>
</evidence>
<evidence type="ECO:0000313" key="1">
    <source>
        <dbReference type="EMBL" id="RDV28965.1"/>
    </source>
</evidence>
<dbReference type="RefSeq" id="WP_115591256.1">
    <property type="nucleotide sequence ID" value="NZ_QRHA01000001.1"/>
</dbReference>
<dbReference type="Proteomes" id="UP000256561">
    <property type="component" value="Unassembled WGS sequence"/>
</dbReference>
<dbReference type="SUPFAM" id="SSF101327">
    <property type="entry name" value="YgfB-like"/>
    <property type="match status" value="1"/>
</dbReference>
<organism evidence="1 2">
    <name type="scientific">Alteromonas aestuariivivens</name>
    <dbReference type="NCBI Taxonomy" id="1938339"/>
    <lineage>
        <taxon>Bacteria</taxon>
        <taxon>Pseudomonadati</taxon>
        <taxon>Pseudomonadota</taxon>
        <taxon>Gammaproteobacteria</taxon>
        <taxon>Alteromonadales</taxon>
        <taxon>Alteromonadaceae</taxon>
        <taxon>Alteromonas/Salinimonas group</taxon>
        <taxon>Alteromonas</taxon>
    </lineage>
</organism>
<name>A0A3D8MDQ0_9ALTE</name>
<gene>
    <name evidence="1" type="ORF">DXV75_00400</name>
</gene>
<accession>A0A3D8MDQ0</accession>
<dbReference type="EMBL" id="QRHA01000001">
    <property type="protein sequence ID" value="RDV28965.1"/>
    <property type="molecule type" value="Genomic_DNA"/>
</dbReference>
<keyword evidence="2" id="KW-1185">Reference proteome</keyword>
<reference evidence="2" key="1">
    <citation type="submission" date="2018-08" db="EMBL/GenBank/DDBJ databases">
        <authorList>
            <person name="Zhang J."/>
            <person name="Du Z.-J."/>
        </authorList>
    </citation>
    <scope>NUCLEOTIDE SEQUENCE [LARGE SCALE GENOMIC DNA]</scope>
    <source>
        <strain evidence="2">KCTC 52655</strain>
    </source>
</reference>
<evidence type="ECO:0008006" key="3">
    <source>
        <dbReference type="Google" id="ProtNLM"/>
    </source>
</evidence>
<dbReference type="OrthoDB" id="6383265at2"/>
<dbReference type="Pfam" id="PF03695">
    <property type="entry name" value="UPF0149"/>
    <property type="match status" value="1"/>
</dbReference>
<dbReference type="InterPro" id="IPR036255">
    <property type="entry name" value="YgfB-like_sf"/>
</dbReference>
<dbReference type="InterPro" id="IPR011978">
    <property type="entry name" value="YgfB-like"/>
</dbReference>
<comment type="caution">
    <text evidence="1">The sequence shown here is derived from an EMBL/GenBank/DDBJ whole genome shotgun (WGS) entry which is preliminary data.</text>
</comment>
<sequence>MHGKDSNGRHPFSSDQYSQARPKLAQLAKLYEEPYLRQQLPPLFFVKGHVFAVAASPEIPMPETWMPWVIDGQGARYTADHVNTIADALMAELRATLQAMRDQKRLLPAACQWSEMPAQRMELESWLTGLLHGHQRLEACWQEAWSRASLQPGEDPAKRLTRCLKLFTVLANPKLAIDCRPETASKQLRQNLPTLFAQLPAMLVEYVTLAGELAGALPNQFETFQRGRDPRETSGK</sequence>